<organism evidence="1">
    <name type="scientific">marine sediment metagenome</name>
    <dbReference type="NCBI Taxonomy" id="412755"/>
    <lineage>
        <taxon>unclassified sequences</taxon>
        <taxon>metagenomes</taxon>
        <taxon>ecological metagenomes</taxon>
    </lineage>
</organism>
<evidence type="ECO:0000313" key="1">
    <source>
        <dbReference type="EMBL" id="GAI65872.1"/>
    </source>
</evidence>
<gene>
    <name evidence="1" type="ORF">S12H4_05797</name>
</gene>
<dbReference type="EMBL" id="BARW01001962">
    <property type="protein sequence ID" value="GAI65872.1"/>
    <property type="molecule type" value="Genomic_DNA"/>
</dbReference>
<feature type="non-terminal residue" evidence="1">
    <location>
        <position position="1"/>
    </location>
</feature>
<comment type="caution">
    <text evidence="1">The sequence shown here is derived from an EMBL/GenBank/DDBJ whole genome shotgun (WGS) entry which is preliminary data.</text>
</comment>
<sequence>SRNLMEPETDRYHFGIILQKWQEDYLILELKCQQ</sequence>
<reference evidence="1" key="1">
    <citation type="journal article" date="2014" name="Front. Microbiol.">
        <title>High frequency of phylogenetically diverse reductive dehalogenase-homologous genes in deep subseafloor sedimentary metagenomes.</title>
        <authorList>
            <person name="Kawai M."/>
            <person name="Futagami T."/>
            <person name="Toyoda A."/>
            <person name="Takaki Y."/>
            <person name="Nishi S."/>
            <person name="Hori S."/>
            <person name="Arai W."/>
            <person name="Tsubouchi T."/>
            <person name="Morono Y."/>
            <person name="Uchiyama I."/>
            <person name="Ito T."/>
            <person name="Fujiyama A."/>
            <person name="Inagaki F."/>
            <person name="Takami H."/>
        </authorList>
    </citation>
    <scope>NUCLEOTIDE SEQUENCE</scope>
    <source>
        <strain evidence="1">Expedition CK06-06</strain>
    </source>
</reference>
<proteinExistence type="predicted"/>
<accession>X1QBK6</accession>
<name>X1QBK6_9ZZZZ</name>
<protein>
    <submittedName>
        <fullName evidence="1">Uncharacterized protein</fullName>
    </submittedName>
</protein>
<dbReference type="AlphaFoldDB" id="X1QBK6"/>